<organism evidence="1">
    <name type="scientific">Nothobranchius rachovii</name>
    <name type="common">bluefin notho</name>
    <dbReference type="NCBI Taxonomy" id="451742"/>
    <lineage>
        <taxon>Eukaryota</taxon>
        <taxon>Metazoa</taxon>
        <taxon>Chordata</taxon>
        <taxon>Craniata</taxon>
        <taxon>Vertebrata</taxon>
        <taxon>Euteleostomi</taxon>
        <taxon>Actinopterygii</taxon>
        <taxon>Neopterygii</taxon>
        <taxon>Teleostei</taxon>
        <taxon>Neoteleostei</taxon>
        <taxon>Acanthomorphata</taxon>
        <taxon>Ovalentaria</taxon>
        <taxon>Atherinomorphae</taxon>
        <taxon>Cyprinodontiformes</taxon>
        <taxon>Nothobranchiidae</taxon>
        <taxon>Nothobranchius</taxon>
    </lineage>
</organism>
<gene>
    <name evidence="1" type="primary">Nfu_g_1_013492</name>
</gene>
<feature type="non-terminal residue" evidence="1">
    <location>
        <position position="80"/>
    </location>
</feature>
<feature type="non-terminal residue" evidence="1">
    <location>
        <position position="1"/>
    </location>
</feature>
<proteinExistence type="predicted"/>
<dbReference type="AlphaFoldDB" id="A0A1A8NA81"/>
<sequence length="80" mass="9135">NGNESFGCVNVLRRFLSEGMEGVLDEMMFLEKTASNAFCRVLPHPNRLTLLWIRRSEDGFIQDDTRGWQKDASVRCSGPE</sequence>
<reference evidence="1" key="1">
    <citation type="submission" date="2016-05" db="EMBL/GenBank/DDBJ databases">
        <authorList>
            <person name="Lavstsen T."/>
            <person name="Jespersen J.S."/>
        </authorList>
    </citation>
    <scope>NUCLEOTIDE SEQUENCE</scope>
    <source>
        <tissue evidence="1">Brain</tissue>
    </source>
</reference>
<name>A0A1A8NA81_9TELE</name>
<dbReference type="EMBL" id="HAEH01000862">
    <property type="protein sequence ID" value="SBR65737.1"/>
    <property type="molecule type" value="Transcribed_RNA"/>
</dbReference>
<reference evidence="1" key="2">
    <citation type="submission" date="2016-06" db="EMBL/GenBank/DDBJ databases">
        <title>The genome of a short-lived fish provides insights into sex chromosome evolution and the genetic control of aging.</title>
        <authorList>
            <person name="Reichwald K."/>
            <person name="Felder M."/>
            <person name="Petzold A."/>
            <person name="Koch P."/>
            <person name="Groth M."/>
            <person name="Platzer M."/>
        </authorList>
    </citation>
    <scope>NUCLEOTIDE SEQUENCE</scope>
    <source>
        <tissue evidence="1">Brain</tissue>
    </source>
</reference>
<accession>A0A1A8NA81</accession>
<protein>
    <submittedName>
        <fullName evidence="1">Uncharacterized protein</fullName>
    </submittedName>
</protein>
<evidence type="ECO:0000313" key="1">
    <source>
        <dbReference type="EMBL" id="SBR65737.1"/>
    </source>
</evidence>